<dbReference type="SUPFAM" id="SSF102848">
    <property type="entry name" value="NSFL1 (p97 ATPase) cofactor p47, SEP domain"/>
    <property type="match status" value="1"/>
</dbReference>
<dbReference type="GO" id="GO:0005634">
    <property type="term" value="C:nucleus"/>
    <property type="evidence" value="ECO:0007669"/>
    <property type="project" value="TreeGrafter"/>
</dbReference>
<feature type="domain" description="SEP" evidence="3">
    <location>
        <begin position="203"/>
        <end position="268"/>
    </location>
</feature>
<accession>A0AAV1IG37</accession>
<dbReference type="GO" id="GO:0031468">
    <property type="term" value="P:nuclear membrane reassembly"/>
    <property type="evidence" value="ECO:0007669"/>
    <property type="project" value="TreeGrafter"/>
</dbReference>
<dbReference type="PANTHER" id="PTHR23333">
    <property type="entry name" value="UBX DOMAIN CONTAINING PROTEIN"/>
    <property type="match status" value="1"/>
</dbReference>
<keyword evidence="5" id="KW-1185">Reference proteome</keyword>
<dbReference type="Gene3D" id="3.10.20.90">
    <property type="entry name" value="Phosphatidylinositol 3-kinase Catalytic Subunit, Chain A, domain 1"/>
    <property type="match status" value="1"/>
</dbReference>
<dbReference type="PROSITE" id="PS51399">
    <property type="entry name" value="SEP"/>
    <property type="match status" value="1"/>
</dbReference>
<feature type="domain" description="UBX" evidence="2">
    <location>
        <begin position="322"/>
        <end position="399"/>
    </location>
</feature>
<organism evidence="4 5">
    <name type="scientific">Coccomyxa viridis</name>
    <dbReference type="NCBI Taxonomy" id="1274662"/>
    <lineage>
        <taxon>Eukaryota</taxon>
        <taxon>Viridiplantae</taxon>
        <taxon>Chlorophyta</taxon>
        <taxon>core chlorophytes</taxon>
        <taxon>Trebouxiophyceae</taxon>
        <taxon>Trebouxiophyceae incertae sedis</taxon>
        <taxon>Coccomyxaceae</taxon>
        <taxon>Coccomyxa</taxon>
    </lineage>
</organism>
<feature type="region of interest" description="Disordered" evidence="1">
    <location>
        <begin position="269"/>
        <end position="323"/>
    </location>
</feature>
<dbReference type="GO" id="GO:0043130">
    <property type="term" value="F:ubiquitin binding"/>
    <property type="evidence" value="ECO:0007669"/>
    <property type="project" value="TreeGrafter"/>
</dbReference>
<dbReference type="EMBL" id="CAUYUE010000012">
    <property type="protein sequence ID" value="CAK0785425.1"/>
    <property type="molecule type" value="Genomic_DNA"/>
</dbReference>
<dbReference type="GO" id="GO:0000045">
    <property type="term" value="P:autophagosome assembly"/>
    <property type="evidence" value="ECO:0007669"/>
    <property type="project" value="TreeGrafter"/>
</dbReference>
<dbReference type="Gene3D" id="3.30.420.210">
    <property type="entry name" value="SEP domain"/>
    <property type="match status" value="1"/>
</dbReference>
<dbReference type="InterPro" id="IPR012989">
    <property type="entry name" value="SEP_domain"/>
</dbReference>
<evidence type="ECO:0000259" key="2">
    <source>
        <dbReference type="PROSITE" id="PS50033"/>
    </source>
</evidence>
<reference evidence="4 5" key="1">
    <citation type="submission" date="2023-10" db="EMBL/GenBank/DDBJ databases">
        <authorList>
            <person name="Maclean D."/>
            <person name="Macfadyen A."/>
        </authorList>
    </citation>
    <scope>NUCLEOTIDE SEQUENCE [LARGE SCALE GENOMIC DNA]</scope>
</reference>
<evidence type="ECO:0000259" key="3">
    <source>
        <dbReference type="PROSITE" id="PS51399"/>
    </source>
</evidence>
<feature type="compositionally biased region" description="Basic and acidic residues" evidence="1">
    <location>
        <begin position="143"/>
        <end position="152"/>
    </location>
</feature>
<dbReference type="SUPFAM" id="SSF46934">
    <property type="entry name" value="UBA-like"/>
    <property type="match status" value="1"/>
</dbReference>
<dbReference type="PROSITE" id="PS50033">
    <property type="entry name" value="UBX"/>
    <property type="match status" value="1"/>
</dbReference>
<evidence type="ECO:0000313" key="5">
    <source>
        <dbReference type="Proteomes" id="UP001314263"/>
    </source>
</evidence>
<dbReference type="InterPro" id="IPR001012">
    <property type="entry name" value="UBX_dom"/>
</dbReference>
<dbReference type="InterPro" id="IPR009060">
    <property type="entry name" value="UBA-like_sf"/>
</dbReference>
<dbReference type="SUPFAM" id="SSF54236">
    <property type="entry name" value="Ubiquitin-like"/>
    <property type="match status" value="1"/>
</dbReference>
<dbReference type="PANTHER" id="PTHR23333:SF20">
    <property type="entry name" value="NSFL1 COFACTOR P47"/>
    <property type="match status" value="1"/>
</dbReference>
<evidence type="ECO:0000256" key="1">
    <source>
        <dbReference type="SAM" id="MobiDB-lite"/>
    </source>
</evidence>
<gene>
    <name evidence="4" type="ORF">CVIRNUC_008634</name>
</gene>
<dbReference type="InterPro" id="IPR029071">
    <property type="entry name" value="Ubiquitin-like_domsf"/>
</dbReference>
<name>A0AAV1IG37_9CHLO</name>
<dbReference type="Pfam" id="PF14555">
    <property type="entry name" value="UBA_4"/>
    <property type="match status" value="1"/>
</dbReference>
<feature type="region of interest" description="Disordered" evidence="1">
    <location>
        <begin position="218"/>
        <end position="247"/>
    </location>
</feature>
<feature type="compositionally biased region" description="Low complexity" evidence="1">
    <location>
        <begin position="72"/>
        <end position="102"/>
    </location>
</feature>
<dbReference type="SMART" id="SM00553">
    <property type="entry name" value="SEP"/>
    <property type="match status" value="1"/>
</dbReference>
<evidence type="ECO:0000313" key="4">
    <source>
        <dbReference type="EMBL" id="CAK0785425.1"/>
    </source>
</evidence>
<dbReference type="AlphaFoldDB" id="A0AAV1IG37"/>
<feature type="region of interest" description="Disordered" evidence="1">
    <location>
        <begin position="40"/>
        <end position="200"/>
    </location>
</feature>
<dbReference type="Proteomes" id="UP001314263">
    <property type="component" value="Unassembled WGS sequence"/>
</dbReference>
<feature type="compositionally biased region" description="Low complexity" evidence="1">
    <location>
        <begin position="167"/>
        <end position="200"/>
    </location>
</feature>
<dbReference type="SMART" id="SM00166">
    <property type="entry name" value="UBX"/>
    <property type="match status" value="1"/>
</dbReference>
<dbReference type="Gene3D" id="1.10.8.10">
    <property type="entry name" value="DNA helicase RuvA subunit, C-terminal domain"/>
    <property type="match status" value="1"/>
</dbReference>
<sequence length="400" mass="41543">MADPGKIAQFVAVTGVSEDAAKFYLDSSSGDLETAVNQFFATGGLQEAPEPLEEDTMDEPPPPADRPGLPTRQAQPSAPPAAQAAPSARPAAPGRAAAARAGNVRSLSDLGGAQDDEDDDGKNEYYAGGEKSGQVVKGGPPKGPDDIFERARQAGAEDGAFQTAPQSSSRSGAFSGRARTLASEASPEPAPAAAAAAPQVPEQAVHTITFYTNGIFTVDDGPGRQVSDPANRDLIDSVSRGECPHELEPADRRTKVLVNLARSANDYTEPEKPKYKAFSGTGRTLTADSASDAAGHSSAPAAAPAAPPAQGNTSTQWEGPDQTKDTTTVMVCLANGTRQKVQFNLTQTVGDIRRFIRASQPSAASAAYRLVTTQPRTELKDDSATISQAGLANAVVRQEM</sequence>
<dbReference type="GO" id="GO:0007030">
    <property type="term" value="P:Golgi organization"/>
    <property type="evidence" value="ECO:0007669"/>
    <property type="project" value="TreeGrafter"/>
</dbReference>
<dbReference type="Pfam" id="PF08059">
    <property type="entry name" value="SEP"/>
    <property type="match status" value="1"/>
</dbReference>
<dbReference type="GO" id="GO:0061025">
    <property type="term" value="P:membrane fusion"/>
    <property type="evidence" value="ECO:0007669"/>
    <property type="project" value="TreeGrafter"/>
</dbReference>
<dbReference type="GO" id="GO:0005829">
    <property type="term" value="C:cytosol"/>
    <property type="evidence" value="ECO:0007669"/>
    <property type="project" value="TreeGrafter"/>
</dbReference>
<evidence type="ECO:0008006" key="6">
    <source>
        <dbReference type="Google" id="ProtNLM"/>
    </source>
</evidence>
<proteinExistence type="predicted"/>
<dbReference type="GO" id="GO:0043161">
    <property type="term" value="P:proteasome-mediated ubiquitin-dependent protein catabolic process"/>
    <property type="evidence" value="ECO:0007669"/>
    <property type="project" value="TreeGrafter"/>
</dbReference>
<dbReference type="InterPro" id="IPR036241">
    <property type="entry name" value="NSFL1C_SEP_dom_sf"/>
</dbReference>
<comment type="caution">
    <text evidence="4">The sequence shown here is derived from an EMBL/GenBank/DDBJ whole genome shotgun (WGS) entry which is preliminary data.</text>
</comment>
<dbReference type="CDD" id="cd14348">
    <property type="entry name" value="UBA_p47"/>
    <property type="match status" value="1"/>
</dbReference>
<protein>
    <recommendedName>
        <fullName evidence="6">P97 cofactor p47</fullName>
    </recommendedName>
</protein>
<dbReference type="Pfam" id="PF00789">
    <property type="entry name" value="UBX"/>
    <property type="match status" value="1"/>
</dbReference>
<feature type="compositionally biased region" description="Low complexity" evidence="1">
    <location>
        <begin position="287"/>
        <end position="304"/>
    </location>
</feature>